<accession>A0A124R3Z5</accession>
<protein>
    <submittedName>
        <fullName evidence="1">Uncharacterized protein</fullName>
    </submittedName>
</protein>
<gene>
    <name evidence="1" type="ORF">Ccrd_026413</name>
</gene>
<proteinExistence type="predicted"/>
<evidence type="ECO:0000313" key="1">
    <source>
        <dbReference type="EMBL" id="KVG44059.1"/>
    </source>
</evidence>
<comment type="caution">
    <text evidence="1">The sequence shown here is derived from an EMBL/GenBank/DDBJ whole genome shotgun (WGS) entry which is preliminary data.</text>
</comment>
<reference evidence="1 2" key="1">
    <citation type="journal article" date="2016" name="Sci. Rep.">
        <title>The genome sequence of the outbreeding globe artichoke constructed de novo incorporating a phase-aware low-pass sequencing strategy of F1 progeny.</title>
        <authorList>
            <person name="Scaglione D."/>
            <person name="Reyes-Chin-Wo S."/>
            <person name="Acquadro A."/>
            <person name="Froenicke L."/>
            <person name="Portis E."/>
            <person name="Beitel C."/>
            <person name="Tirone M."/>
            <person name="Mauro R."/>
            <person name="Lo Monaco A."/>
            <person name="Mauromicale G."/>
            <person name="Faccioli P."/>
            <person name="Cattivelli L."/>
            <person name="Rieseberg L."/>
            <person name="Michelmore R."/>
            <person name="Lanteri S."/>
        </authorList>
    </citation>
    <scope>NUCLEOTIDE SEQUENCE [LARGE SCALE GENOMIC DNA]</scope>
    <source>
        <strain evidence="1">2C</strain>
    </source>
</reference>
<dbReference type="Proteomes" id="UP000243975">
    <property type="component" value="Unassembled WGS sequence"/>
</dbReference>
<dbReference type="AlphaFoldDB" id="A0A124R3Z5"/>
<keyword evidence="2" id="KW-1185">Reference proteome</keyword>
<dbReference type="EMBL" id="LEKV01008148">
    <property type="protein sequence ID" value="KVG44059.1"/>
    <property type="molecule type" value="Genomic_DNA"/>
</dbReference>
<name>A0A124R3Z5_CYNCS</name>
<dbReference type="Gramene" id="KVG44059">
    <property type="protein sequence ID" value="KVG44059"/>
    <property type="gene ID" value="Ccrd_026413"/>
</dbReference>
<organism evidence="1 2">
    <name type="scientific">Cynara cardunculus var. scolymus</name>
    <name type="common">Globe artichoke</name>
    <name type="synonym">Cynara scolymus</name>
    <dbReference type="NCBI Taxonomy" id="59895"/>
    <lineage>
        <taxon>Eukaryota</taxon>
        <taxon>Viridiplantae</taxon>
        <taxon>Streptophyta</taxon>
        <taxon>Embryophyta</taxon>
        <taxon>Tracheophyta</taxon>
        <taxon>Spermatophyta</taxon>
        <taxon>Magnoliopsida</taxon>
        <taxon>eudicotyledons</taxon>
        <taxon>Gunneridae</taxon>
        <taxon>Pentapetalae</taxon>
        <taxon>asterids</taxon>
        <taxon>campanulids</taxon>
        <taxon>Asterales</taxon>
        <taxon>Asteraceae</taxon>
        <taxon>Carduoideae</taxon>
        <taxon>Cardueae</taxon>
        <taxon>Carduinae</taxon>
        <taxon>Cynara</taxon>
    </lineage>
</organism>
<sequence length="115" mass="13697">MENMNGHFVIGIKPSGLVPDGVWPNFCCSWCWWWCWWWFVLRKNEAVTMKCSLSRVGIWRSDLYLGWAIQMALNMRCNWIAAMTDLGKNIFDYNRSEPPFHQRIMILDLVDFSNE</sequence>
<evidence type="ECO:0000313" key="2">
    <source>
        <dbReference type="Proteomes" id="UP000243975"/>
    </source>
</evidence>